<evidence type="ECO:0000313" key="3">
    <source>
        <dbReference type="Proteomes" id="UP001203297"/>
    </source>
</evidence>
<protein>
    <submittedName>
        <fullName evidence="2">Uncharacterized protein</fullName>
    </submittedName>
</protein>
<proteinExistence type="predicted"/>
<evidence type="ECO:0000313" key="2">
    <source>
        <dbReference type="EMBL" id="KAI0306542.1"/>
    </source>
</evidence>
<comment type="caution">
    <text evidence="2">The sequence shown here is derived from an EMBL/GenBank/DDBJ whole genome shotgun (WGS) entry which is preliminary data.</text>
</comment>
<feature type="transmembrane region" description="Helical" evidence="1">
    <location>
        <begin position="97"/>
        <end position="115"/>
    </location>
</feature>
<accession>A0AAD4MA09</accession>
<dbReference type="EMBL" id="WTXG01000003">
    <property type="protein sequence ID" value="KAI0306542.1"/>
    <property type="molecule type" value="Genomic_DNA"/>
</dbReference>
<keyword evidence="1" id="KW-0812">Transmembrane</keyword>
<sequence length="154" mass="17798">MTSTECVKKKNGLDEVDGYSLEEKGIGIAHAHESPRAKSRVGSMKKRIGVAMSVSSTRWTRSAECVTHEPCPVGRQYRTATILSFSIWEQRNTATELGSHFIFFLFVYDYGLAWLHCHWKYKIRANELWTRTKGFTLVMFFFYNYELIIGWVVG</sequence>
<dbReference type="AlphaFoldDB" id="A0AAD4MA09"/>
<keyword evidence="1" id="KW-1133">Transmembrane helix</keyword>
<keyword evidence="1" id="KW-0472">Membrane</keyword>
<gene>
    <name evidence="2" type="ORF">B0F90DRAFT_1690749</name>
</gene>
<name>A0AAD4MA09_9AGAM</name>
<keyword evidence="3" id="KW-1185">Reference proteome</keyword>
<evidence type="ECO:0000256" key="1">
    <source>
        <dbReference type="SAM" id="Phobius"/>
    </source>
</evidence>
<dbReference type="Proteomes" id="UP001203297">
    <property type="component" value="Unassembled WGS sequence"/>
</dbReference>
<reference evidence="2" key="1">
    <citation type="journal article" date="2022" name="New Phytol.">
        <title>Evolutionary transition to the ectomycorrhizal habit in the genomes of a hyperdiverse lineage of mushroom-forming fungi.</title>
        <authorList>
            <person name="Looney B."/>
            <person name="Miyauchi S."/>
            <person name="Morin E."/>
            <person name="Drula E."/>
            <person name="Courty P.E."/>
            <person name="Kohler A."/>
            <person name="Kuo A."/>
            <person name="LaButti K."/>
            <person name="Pangilinan J."/>
            <person name="Lipzen A."/>
            <person name="Riley R."/>
            <person name="Andreopoulos W."/>
            <person name="He G."/>
            <person name="Johnson J."/>
            <person name="Nolan M."/>
            <person name="Tritt A."/>
            <person name="Barry K.W."/>
            <person name="Grigoriev I.V."/>
            <person name="Nagy L.G."/>
            <person name="Hibbett D."/>
            <person name="Henrissat B."/>
            <person name="Matheny P.B."/>
            <person name="Labbe J."/>
            <person name="Martin F.M."/>
        </authorList>
    </citation>
    <scope>NUCLEOTIDE SEQUENCE</scope>
    <source>
        <strain evidence="2">BPL690</strain>
    </source>
</reference>
<organism evidence="2 3">
    <name type="scientific">Multifurca ochricompacta</name>
    <dbReference type="NCBI Taxonomy" id="376703"/>
    <lineage>
        <taxon>Eukaryota</taxon>
        <taxon>Fungi</taxon>
        <taxon>Dikarya</taxon>
        <taxon>Basidiomycota</taxon>
        <taxon>Agaricomycotina</taxon>
        <taxon>Agaricomycetes</taxon>
        <taxon>Russulales</taxon>
        <taxon>Russulaceae</taxon>
        <taxon>Multifurca</taxon>
    </lineage>
</organism>
<feature type="transmembrane region" description="Helical" evidence="1">
    <location>
        <begin position="135"/>
        <end position="153"/>
    </location>
</feature>